<proteinExistence type="inferred from homology"/>
<evidence type="ECO:0000256" key="4">
    <source>
        <dbReference type="ARBA" id="ARBA00024207"/>
    </source>
</evidence>
<dbReference type="InterPro" id="IPR037038">
    <property type="entry name" value="HepT-like_sf"/>
</dbReference>
<comment type="similarity">
    <text evidence="4">Belongs to the HepT RNase toxin family.</text>
</comment>
<dbReference type="RefSeq" id="WP_380967529.1">
    <property type="nucleotide sequence ID" value="NZ_JBHTCO010000020.1"/>
</dbReference>
<evidence type="ECO:0000256" key="2">
    <source>
        <dbReference type="ARBA" id="ARBA00022722"/>
    </source>
</evidence>
<evidence type="ECO:0000313" key="6">
    <source>
        <dbReference type="Proteomes" id="UP001596505"/>
    </source>
</evidence>
<dbReference type="EMBL" id="JBHTCO010000020">
    <property type="protein sequence ID" value="MFC7394306.1"/>
    <property type="molecule type" value="Genomic_DNA"/>
</dbReference>
<dbReference type="Proteomes" id="UP001596505">
    <property type="component" value="Unassembled WGS sequence"/>
</dbReference>
<keyword evidence="1" id="KW-1277">Toxin-antitoxin system</keyword>
<keyword evidence="3" id="KW-0378">Hydrolase</keyword>
<reference evidence="6" key="1">
    <citation type="journal article" date="2019" name="Int. J. Syst. Evol. Microbiol.">
        <title>The Global Catalogue of Microorganisms (GCM) 10K type strain sequencing project: providing services to taxonomists for standard genome sequencing and annotation.</title>
        <authorList>
            <consortium name="The Broad Institute Genomics Platform"/>
            <consortium name="The Broad Institute Genome Sequencing Center for Infectious Disease"/>
            <person name="Wu L."/>
            <person name="Ma J."/>
        </authorList>
    </citation>
    <scope>NUCLEOTIDE SEQUENCE [LARGE SCALE GENOMIC DNA]</scope>
    <source>
        <strain evidence="6">CGMCC 1.16305</strain>
    </source>
</reference>
<accession>A0ABW2Q4C1</accession>
<comment type="caution">
    <text evidence="5">The sequence shown here is derived from an EMBL/GenBank/DDBJ whole genome shotgun (WGS) entry which is preliminary data.</text>
</comment>
<evidence type="ECO:0000313" key="5">
    <source>
        <dbReference type="EMBL" id="MFC7394306.1"/>
    </source>
</evidence>
<dbReference type="PANTHER" id="PTHR33397">
    <property type="entry name" value="UPF0331 PROTEIN YUTE"/>
    <property type="match status" value="1"/>
</dbReference>
<protein>
    <submittedName>
        <fullName evidence="5">DUF86 domain-containing protein</fullName>
    </submittedName>
</protein>
<dbReference type="PANTHER" id="PTHR33397:SF5">
    <property type="entry name" value="RNASE YUTE-RELATED"/>
    <property type="match status" value="1"/>
</dbReference>
<dbReference type="Gene3D" id="1.20.120.580">
    <property type="entry name" value="bsu32300-like"/>
    <property type="match status" value="1"/>
</dbReference>
<sequence>MYFIDRRKIEDTLTYMTEHMKLFNEKTEWPSEVEKLALERLTYNLIEGFIDIGNHMIDGFIMRDPGSYEDIVDILVDEKVIPKDNEAGFKKIVQLRKVLVSQYLTIDHDKLYRTLKENQQVIIDFPKQVRDYLEQELGPVSAFMPENHE</sequence>
<evidence type="ECO:0000256" key="1">
    <source>
        <dbReference type="ARBA" id="ARBA00022649"/>
    </source>
</evidence>
<evidence type="ECO:0000256" key="3">
    <source>
        <dbReference type="ARBA" id="ARBA00022801"/>
    </source>
</evidence>
<dbReference type="InterPro" id="IPR052379">
    <property type="entry name" value="Type_VII_TA_RNase"/>
</dbReference>
<dbReference type="InterPro" id="IPR008201">
    <property type="entry name" value="HepT-like"/>
</dbReference>
<dbReference type="Pfam" id="PF01934">
    <property type="entry name" value="HepT-like"/>
    <property type="match status" value="1"/>
</dbReference>
<gene>
    <name evidence="5" type="ORF">ACFQRG_15220</name>
</gene>
<keyword evidence="6" id="KW-1185">Reference proteome</keyword>
<keyword evidence="2" id="KW-0540">Nuclease</keyword>
<organism evidence="5 6">
    <name type="scientific">Scopulibacillus cellulosilyticus</name>
    <dbReference type="NCBI Taxonomy" id="2665665"/>
    <lineage>
        <taxon>Bacteria</taxon>
        <taxon>Bacillati</taxon>
        <taxon>Bacillota</taxon>
        <taxon>Bacilli</taxon>
        <taxon>Bacillales</taxon>
        <taxon>Sporolactobacillaceae</taxon>
        <taxon>Scopulibacillus</taxon>
    </lineage>
</organism>
<name>A0ABW2Q4C1_9BACL</name>